<keyword evidence="3" id="KW-1133">Transmembrane helix</keyword>
<feature type="domain" description="Cell envelope-related transcriptional attenuator" evidence="4">
    <location>
        <begin position="187"/>
        <end position="335"/>
    </location>
</feature>
<organism evidence="5 6">
    <name type="scientific">Vagococcus proximus</name>
    <dbReference type="NCBI Taxonomy" id="2991417"/>
    <lineage>
        <taxon>Bacteria</taxon>
        <taxon>Bacillati</taxon>
        <taxon>Bacillota</taxon>
        <taxon>Bacilli</taxon>
        <taxon>Lactobacillales</taxon>
        <taxon>Enterococcaceae</taxon>
        <taxon>Vagococcus</taxon>
    </lineage>
</organism>
<evidence type="ECO:0000259" key="4">
    <source>
        <dbReference type="Pfam" id="PF03816"/>
    </source>
</evidence>
<dbReference type="Gene3D" id="3.40.630.190">
    <property type="entry name" value="LCP protein"/>
    <property type="match status" value="1"/>
</dbReference>
<keyword evidence="3" id="KW-0812">Transmembrane</keyword>
<comment type="caution">
    <text evidence="5">The sequence shown here is derived from an EMBL/GenBank/DDBJ whole genome shotgun (WGS) entry which is preliminary data.</text>
</comment>
<evidence type="ECO:0000313" key="6">
    <source>
        <dbReference type="Proteomes" id="UP001147148"/>
    </source>
</evidence>
<dbReference type="EMBL" id="JAPDSH010000002">
    <property type="protein sequence ID" value="MDF0479322.1"/>
    <property type="molecule type" value="Genomic_DNA"/>
</dbReference>
<evidence type="ECO:0000256" key="1">
    <source>
        <dbReference type="ARBA" id="ARBA00006068"/>
    </source>
</evidence>
<evidence type="ECO:0000256" key="3">
    <source>
        <dbReference type="SAM" id="Phobius"/>
    </source>
</evidence>
<name>A0ABT5X094_9ENTE</name>
<comment type="similarity">
    <text evidence="1">Belongs to the LytR/CpsA/Psr (LCP) family.</text>
</comment>
<gene>
    <name evidence="5" type="ORF">OL233_03385</name>
</gene>
<feature type="transmembrane region" description="Helical" evidence="3">
    <location>
        <begin position="117"/>
        <end position="137"/>
    </location>
</feature>
<dbReference type="RefSeq" id="WP_275470966.1">
    <property type="nucleotide sequence ID" value="NZ_JAPDSH010000002.1"/>
</dbReference>
<keyword evidence="6" id="KW-1185">Reference proteome</keyword>
<protein>
    <submittedName>
        <fullName evidence="5">LCP family protein</fullName>
    </submittedName>
</protein>
<dbReference type="PANTHER" id="PTHR33392">
    <property type="entry name" value="POLYISOPRENYL-TEICHOIC ACID--PEPTIDOGLYCAN TEICHOIC ACID TRANSFERASE TAGU"/>
    <property type="match status" value="1"/>
</dbReference>
<dbReference type="Proteomes" id="UP001147148">
    <property type="component" value="Unassembled WGS sequence"/>
</dbReference>
<dbReference type="InterPro" id="IPR004474">
    <property type="entry name" value="LytR_CpsA_psr"/>
</dbReference>
<keyword evidence="3" id="KW-0472">Membrane</keyword>
<evidence type="ECO:0000256" key="2">
    <source>
        <dbReference type="SAM" id="MobiDB-lite"/>
    </source>
</evidence>
<reference evidence="5" key="1">
    <citation type="submission" date="2022-10" db="EMBL/GenBank/DDBJ databases">
        <title>Vagococcus sp. isolated from poultry meat.</title>
        <authorList>
            <person name="Johansson P."/>
            <person name="Bjorkroth J."/>
        </authorList>
    </citation>
    <scope>NUCLEOTIDE SEQUENCE</scope>
    <source>
        <strain evidence="5">PNs007</strain>
    </source>
</reference>
<accession>A0ABT5X094</accession>
<dbReference type="Pfam" id="PF03816">
    <property type="entry name" value="LytR_cpsA_psr"/>
    <property type="match status" value="1"/>
</dbReference>
<proteinExistence type="inferred from homology"/>
<evidence type="ECO:0000313" key="5">
    <source>
        <dbReference type="EMBL" id="MDF0479322.1"/>
    </source>
</evidence>
<dbReference type="PANTHER" id="PTHR33392:SF3">
    <property type="entry name" value="POLYISOPRENYL-TEICHOIC ACID--PEPTIDOGLYCAN TEICHOIC ACID TRANSFERASE TAGT"/>
    <property type="match status" value="1"/>
</dbReference>
<feature type="region of interest" description="Disordered" evidence="2">
    <location>
        <begin position="1"/>
        <end position="41"/>
    </location>
</feature>
<dbReference type="InterPro" id="IPR050922">
    <property type="entry name" value="LytR/CpsA/Psr_CW_biosynth"/>
</dbReference>
<sequence length="450" mass="50796">MTDKNKIKESSETKKVNTKQSDETIKKETKKEEVEKIKPESSEDLRTILLEDDLVDGAIFDEMREKLEAATVEDDPEADDPDAVLEEAIKDYQLKSVKRKEITKATTLEKRKKRNRILIIGLLLLLLGIVAYSANIFTTVNSFLNDSYKPLNRKTTINDNIDPLNDPISILVLGIDNNDERNLEATRTDAMLLVTVSPKNGKISQVSIPRDTYTQINSEKYTGKGKINAAYAYGDIEATVDAVENLMNVPINHYVTIDFQAFEQIIDAFDGVEVDVPYDYTEQNAKGKFKVKLKKGRHVLNGEEALAFARTRKADDDVKRGSRQQEVMQALLKKAMGLGSITKFQDVIKALRGHFWTDMNMPTMLAVAQSGLTNSYDFDSYIFSWMSFTYYGESMVGLHEDSLDYISHRMRYNLGLDAADERDVEGFKLESNGVVSPDTFPEDGMAIIDD</sequence>
<dbReference type="NCBIfam" id="TIGR00350">
    <property type="entry name" value="lytR_cpsA_psr"/>
    <property type="match status" value="1"/>
</dbReference>